<organism evidence="1 2">
    <name type="scientific">Orbilia oligospora</name>
    <name type="common">Nematode-trapping fungus</name>
    <name type="synonym">Arthrobotrys oligospora</name>
    <dbReference type="NCBI Taxonomy" id="2813651"/>
    <lineage>
        <taxon>Eukaryota</taxon>
        <taxon>Fungi</taxon>
        <taxon>Dikarya</taxon>
        <taxon>Ascomycota</taxon>
        <taxon>Pezizomycotina</taxon>
        <taxon>Orbiliomycetes</taxon>
        <taxon>Orbiliales</taxon>
        <taxon>Orbiliaceae</taxon>
        <taxon>Orbilia</taxon>
    </lineage>
</organism>
<name>A0A7C8JBT6_ORBOL</name>
<dbReference type="Proteomes" id="UP000475325">
    <property type="component" value="Unassembled WGS sequence"/>
</dbReference>
<dbReference type="EMBL" id="WIQW01000028">
    <property type="protein sequence ID" value="KAF3099469.1"/>
    <property type="molecule type" value="Genomic_DNA"/>
</dbReference>
<evidence type="ECO:0000313" key="1">
    <source>
        <dbReference type="EMBL" id="KAF3099469.1"/>
    </source>
</evidence>
<reference evidence="1 2" key="1">
    <citation type="submission" date="2019-06" db="EMBL/GenBank/DDBJ databases">
        <authorList>
            <person name="Palmer J.M."/>
        </authorList>
    </citation>
    <scope>NUCLEOTIDE SEQUENCE [LARGE SCALE GENOMIC DNA]</scope>
    <source>
        <strain evidence="1 2">TWF102</strain>
    </source>
</reference>
<evidence type="ECO:0000313" key="2">
    <source>
        <dbReference type="Proteomes" id="UP000475325"/>
    </source>
</evidence>
<accession>A0A7C8JBT6</accession>
<dbReference type="AlphaFoldDB" id="A0A7C8JBT6"/>
<gene>
    <name evidence="1" type="ORF">TWF102_005444</name>
</gene>
<protein>
    <submittedName>
        <fullName evidence="1">Uncharacterized protein</fullName>
    </submittedName>
</protein>
<comment type="caution">
    <text evidence="1">The sequence shown here is derived from an EMBL/GenBank/DDBJ whole genome shotgun (WGS) entry which is preliminary data.</text>
</comment>
<proteinExistence type="predicted"/>
<sequence length="108" mass="12081">MQCWPLVKFSQDKYCLGLVWISKTFSKFFIANQQWIHFANPVRNSITSKVSKIAPIHTVGPPRSDNIIEPARLAGGAEAPRSIHSPHSFLLLARNQDPQISVSVESLI</sequence>